<evidence type="ECO:0000313" key="5">
    <source>
        <dbReference type="EMBL" id="KAJ1525277.1"/>
    </source>
</evidence>
<accession>A0AAV7XIG8</accession>
<dbReference type="GO" id="GO:0005737">
    <property type="term" value="C:cytoplasm"/>
    <property type="evidence" value="ECO:0007669"/>
    <property type="project" value="TreeGrafter"/>
</dbReference>
<keyword evidence="6" id="KW-1185">Reference proteome</keyword>
<sequence length="497" mass="56703">MITPRFQIKQTESDLVFTIHAPYASIADAEIYADLDTFCFYASPYYLRLHLSGHIEETDASKGSYDADTGTFVICVQKSTKGEHFKDLDFVTALLTPSQQQKRYEAKPLVEVIGQGSECSENATCASSDEDEEEWYIDQCPFEEPSQEFLLAAPHYGFGNKISGAFQNFKTEFLEVIDLPDPDGTPVSERTRLRKDRESEDFSDDHYLADWAQPDLIEPLLEYEPCWEKTSEATFLDEEVDILKDLPKKEFLLEKKELQLVCFSLVDILFAHAYNARTTMGENTVESSWTVNKLSGTLCWLQNFSTLKEACSVPVRRSLCYPLYRHWGLSIKVLDDVKNIIKLGRRQILKCLLEMYVLFNNSEPRYLLNQLYIRDYLIWIQQVSETQIKSLSDALDKVSLRKCDVDLELEELETAAEIVKMEEEAAERKSKQRKNKSSTKATSHDKETSPTTSDSEDDSSDSEEDSSDSEEDSSETSSSEEDSSDLDSDDLSDAEIK</sequence>
<dbReference type="InterPro" id="IPR007052">
    <property type="entry name" value="CS_dom"/>
</dbReference>
<dbReference type="PROSITE" id="PS51203">
    <property type="entry name" value="CS"/>
    <property type="match status" value="1"/>
</dbReference>
<comment type="similarity">
    <text evidence="1">Belongs to the SHQ1 family.</text>
</comment>
<feature type="compositionally biased region" description="Acidic residues" evidence="3">
    <location>
        <begin position="454"/>
        <end position="497"/>
    </location>
</feature>
<feature type="region of interest" description="Disordered" evidence="3">
    <location>
        <begin position="423"/>
        <end position="497"/>
    </location>
</feature>
<dbReference type="AlphaFoldDB" id="A0AAV7XIG8"/>
<evidence type="ECO:0000256" key="3">
    <source>
        <dbReference type="SAM" id="MobiDB-lite"/>
    </source>
</evidence>
<evidence type="ECO:0000256" key="2">
    <source>
        <dbReference type="ARBA" id="ARBA00013750"/>
    </source>
</evidence>
<dbReference type="InterPro" id="IPR008978">
    <property type="entry name" value="HSP20-like_chaperone"/>
</dbReference>
<dbReference type="Pfam" id="PF21413">
    <property type="entry name" value="SHQ1-like_CS"/>
    <property type="match status" value="1"/>
</dbReference>
<feature type="domain" description="CS" evidence="4">
    <location>
        <begin position="1"/>
        <end position="89"/>
    </location>
</feature>
<organism evidence="5 6">
    <name type="scientific">Megalurothrips usitatus</name>
    <name type="common">bean blossom thrips</name>
    <dbReference type="NCBI Taxonomy" id="439358"/>
    <lineage>
        <taxon>Eukaryota</taxon>
        <taxon>Metazoa</taxon>
        <taxon>Ecdysozoa</taxon>
        <taxon>Arthropoda</taxon>
        <taxon>Hexapoda</taxon>
        <taxon>Insecta</taxon>
        <taxon>Pterygota</taxon>
        <taxon>Neoptera</taxon>
        <taxon>Paraneoptera</taxon>
        <taxon>Thysanoptera</taxon>
        <taxon>Terebrantia</taxon>
        <taxon>Thripoidea</taxon>
        <taxon>Thripidae</taxon>
        <taxon>Megalurothrips</taxon>
    </lineage>
</organism>
<evidence type="ECO:0000313" key="6">
    <source>
        <dbReference type="Proteomes" id="UP001075354"/>
    </source>
</evidence>
<name>A0AAV7XIG8_9NEOP</name>
<dbReference type="Pfam" id="PF04925">
    <property type="entry name" value="SHQ1"/>
    <property type="match status" value="1"/>
</dbReference>
<evidence type="ECO:0000259" key="4">
    <source>
        <dbReference type="PROSITE" id="PS51203"/>
    </source>
</evidence>
<comment type="caution">
    <text evidence="5">The sequence shown here is derived from an EMBL/GenBank/DDBJ whole genome shotgun (WGS) entry which is preliminary data.</text>
</comment>
<dbReference type="PANTHER" id="PTHR12967:SF0">
    <property type="entry name" value="PROTEIN SHQ1 HOMOLOG"/>
    <property type="match status" value="1"/>
</dbReference>
<dbReference type="GO" id="GO:0005654">
    <property type="term" value="C:nucleoplasm"/>
    <property type="evidence" value="ECO:0007669"/>
    <property type="project" value="TreeGrafter"/>
</dbReference>
<dbReference type="Gene3D" id="2.60.40.790">
    <property type="match status" value="1"/>
</dbReference>
<dbReference type="GO" id="GO:0051082">
    <property type="term" value="F:unfolded protein binding"/>
    <property type="evidence" value="ECO:0007669"/>
    <property type="project" value="TreeGrafter"/>
</dbReference>
<gene>
    <name evidence="5" type="ORF">ONE63_010100</name>
</gene>
<protein>
    <recommendedName>
        <fullName evidence="2">Protein SHQ1 homolog</fullName>
    </recommendedName>
</protein>
<evidence type="ECO:0000256" key="1">
    <source>
        <dbReference type="ARBA" id="ARBA00005607"/>
    </source>
</evidence>
<dbReference type="EMBL" id="JAPTSV010000008">
    <property type="protein sequence ID" value="KAJ1525277.1"/>
    <property type="molecule type" value="Genomic_DNA"/>
</dbReference>
<dbReference type="GO" id="GO:0000493">
    <property type="term" value="P:box H/ACA snoRNP assembly"/>
    <property type="evidence" value="ECO:0007669"/>
    <property type="project" value="InterPro"/>
</dbReference>
<dbReference type="PANTHER" id="PTHR12967">
    <property type="entry name" value="PROTEIN SHQ1 HOMOLOG"/>
    <property type="match status" value="1"/>
</dbReference>
<dbReference type="InterPro" id="IPR039742">
    <property type="entry name" value="Shq1"/>
</dbReference>
<proteinExistence type="inferred from homology"/>
<dbReference type="InterPro" id="IPR048696">
    <property type="entry name" value="SHQ1-like_CS"/>
</dbReference>
<dbReference type="Proteomes" id="UP001075354">
    <property type="component" value="Chromosome 8"/>
</dbReference>
<reference evidence="5" key="1">
    <citation type="submission" date="2022-12" db="EMBL/GenBank/DDBJ databases">
        <title>Chromosome-level genome assembly of the bean flower thrips Megalurothrips usitatus.</title>
        <authorList>
            <person name="Ma L."/>
            <person name="Liu Q."/>
            <person name="Li H."/>
            <person name="Cai W."/>
        </authorList>
    </citation>
    <scope>NUCLEOTIDE SEQUENCE</scope>
    <source>
        <strain evidence="5">Cailab_2022a</strain>
    </source>
</reference>
<dbReference type="InterPro" id="IPR007009">
    <property type="entry name" value="Shq1_C"/>
</dbReference>